<dbReference type="Pfam" id="PF04612">
    <property type="entry name" value="T2SSM"/>
    <property type="match status" value="1"/>
</dbReference>
<dbReference type="EMBL" id="MVBK01000081">
    <property type="protein sequence ID" value="OOG22971.1"/>
    <property type="molecule type" value="Genomic_DNA"/>
</dbReference>
<keyword evidence="4" id="KW-1003">Cell membrane</keyword>
<evidence type="ECO:0000313" key="10">
    <source>
        <dbReference type="EMBL" id="OOG22971.1"/>
    </source>
</evidence>
<dbReference type="GO" id="GO:0015627">
    <property type="term" value="C:type II protein secretion system complex"/>
    <property type="evidence" value="ECO:0007669"/>
    <property type="project" value="InterPro"/>
</dbReference>
<accession>A0A1V3ND47</accession>
<keyword evidence="11" id="KW-1185">Reference proteome</keyword>
<sequence>MSAPASASRSPLRRNLLVGGVVLAIVVAYGWAWQVLNVRAKDMDQVVSGLYRDVAWMHAAAERAHSLRAQTEAVGAGPHEGSFAELMEHVRRDGTVAGTVTEVRAEPSGQARISIEAASLDDLVLWLATLESRYAVRVTGLMLERDAREGLASVHLTLEQQ</sequence>
<organism evidence="10 11">
    <name type="scientific">Thioalkalivibrio denitrificans</name>
    <dbReference type="NCBI Taxonomy" id="108003"/>
    <lineage>
        <taxon>Bacteria</taxon>
        <taxon>Pseudomonadati</taxon>
        <taxon>Pseudomonadota</taxon>
        <taxon>Gammaproteobacteria</taxon>
        <taxon>Chromatiales</taxon>
        <taxon>Ectothiorhodospiraceae</taxon>
        <taxon>Thioalkalivibrio</taxon>
    </lineage>
</organism>
<dbReference type="Gene3D" id="3.30.1360.100">
    <property type="entry name" value="General secretion pathway protein M, EpsM"/>
    <property type="match status" value="1"/>
</dbReference>
<dbReference type="RefSeq" id="WP_175628308.1">
    <property type="nucleotide sequence ID" value="NZ_MVBK01000081.1"/>
</dbReference>
<keyword evidence="7" id="KW-0653">Protein transport</keyword>
<dbReference type="InterPro" id="IPR007690">
    <property type="entry name" value="T2SS_GspM"/>
</dbReference>
<keyword evidence="9" id="KW-0472">Membrane</keyword>
<dbReference type="AlphaFoldDB" id="A0A1V3ND47"/>
<dbReference type="Proteomes" id="UP000189462">
    <property type="component" value="Unassembled WGS sequence"/>
</dbReference>
<comment type="caution">
    <text evidence="10">The sequence shown here is derived from an EMBL/GenBank/DDBJ whole genome shotgun (WGS) entry which is preliminary data.</text>
</comment>
<evidence type="ECO:0000256" key="3">
    <source>
        <dbReference type="ARBA" id="ARBA00022448"/>
    </source>
</evidence>
<dbReference type="InterPro" id="IPR023229">
    <property type="entry name" value="T2SS_M_periplasmic_sf"/>
</dbReference>
<keyword evidence="5" id="KW-0997">Cell inner membrane</keyword>
<gene>
    <name evidence="10" type="ORF">B1C78_13005</name>
</gene>
<dbReference type="SUPFAM" id="SSF103054">
    <property type="entry name" value="General secretion pathway protein M, EpsM"/>
    <property type="match status" value="1"/>
</dbReference>
<comment type="subcellular location">
    <subcellularLocation>
        <location evidence="1">Cell inner membrane</location>
        <topology evidence="1">Single-pass membrane protein</topology>
    </subcellularLocation>
</comment>
<evidence type="ECO:0000256" key="5">
    <source>
        <dbReference type="ARBA" id="ARBA00022519"/>
    </source>
</evidence>
<keyword evidence="3" id="KW-0813">Transport</keyword>
<evidence type="ECO:0000256" key="7">
    <source>
        <dbReference type="ARBA" id="ARBA00022927"/>
    </source>
</evidence>
<protein>
    <recommendedName>
        <fullName evidence="12">Type II secretion system protein M</fullName>
    </recommendedName>
</protein>
<evidence type="ECO:0000256" key="2">
    <source>
        <dbReference type="ARBA" id="ARBA00010637"/>
    </source>
</evidence>
<dbReference type="GO" id="GO:0015628">
    <property type="term" value="P:protein secretion by the type II secretion system"/>
    <property type="evidence" value="ECO:0007669"/>
    <property type="project" value="InterPro"/>
</dbReference>
<evidence type="ECO:0000256" key="9">
    <source>
        <dbReference type="ARBA" id="ARBA00023136"/>
    </source>
</evidence>
<proteinExistence type="inferred from homology"/>
<comment type="similarity">
    <text evidence="2">Belongs to the GSP M family.</text>
</comment>
<dbReference type="STRING" id="108003.B1C78_13005"/>
<evidence type="ECO:0000256" key="6">
    <source>
        <dbReference type="ARBA" id="ARBA00022692"/>
    </source>
</evidence>
<evidence type="ECO:0000256" key="4">
    <source>
        <dbReference type="ARBA" id="ARBA00022475"/>
    </source>
</evidence>
<evidence type="ECO:0000313" key="11">
    <source>
        <dbReference type="Proteomes" id="UP000189462"/>
    </source>
</evidence>
<evidence type="ECO:0000256" key="1">
    <source>
        <dbReference type="ARBA" id="ARBA00004377"/>
    </source>
</evidence>
<evidence type="ECO:0000256" key="8">
    <source>
        <dbReference type="ARBA" id="ARBA00022989"/>
    </source>
</evidence>
<keyword evidence="8" id="KW-1133">Transmembrane helix</keyword>
<evidence type="ECO:0008006" key="12">
    <source>
        <dbReference type="Google" id="ProtNLM"/>
    </source>
</evidence>
<name>A0A1V3ND47_9GAMM</name>
<keyword evidence="6" id="KW-0812">Transmembrane</keyword>
<reference evidence="10 11" key="1">
    <citation type="submission" date="2017-02" db="EMBL/GenBank/DDBJ databases">
        <title>Genomic diversity within the haloalkaliphilic genus Thioalkalivibrio.</title>
        <authorList>
            <person name="Ahn A.-C."/>
            <person name="Meier-Kolthoff J."/>
            <person name="Overmars L."/>
            <person name="Richter M."/>
            <person name="Woyke T."/>
            <person name="Sorokin D.Y."/>
            <person name="Muyzer G."/>
        </authorList>
    </citation>
    <scope>NUCLEOTIDE SEQUENCE [LARGE SCALE GENOMIC DNA]</scope>
    <source>
        <strain evidence="10 11">ALJD</strain>
    </source>
</reference>
<dbReference type="GO" id="GO:0005886">
    <property type="term" value="C:plasma membrane"/>
    <property type="evidence" value="ECO:0007669"/>
    <property type="project" value="UniProtKB-SubCell"/>
</dbReference>